<sequence>MKIPTSFAWPTARSARLAIFALLITLFYSLVVSWRSGETSMFSSASRRLNWGQAREASEDTMRKLKYGGNWERRVNNLFTGSTDLGRVANRTLGFERVVAIGLPERSDKRDALDLMAALSGFDIDWVDGVKSSHMSEKALPFGIDVKNVHDNFLGSWRGHMNAIRRVVDNGISSALIIEDDIDWDVHLKLQLSDIANGARQVLSESSSHVPRSPYGDSWDVLWLGHCGEPFPETLEENVALEAEAKVRMSVKHSIKEDDTVPPYSQVSRLVDWSVFPARTRLVHLSAAPICSFAYALTQSAARKILFALSVDGLHMAFDNSLAQLCRDSVHDLGRQREDGYRLKCLSVNPTIMFHHKAKGLLHADSDIQSYGEDGSIREKVPGTSVRSLEGTSRGNIRECRTV</sequence>
<comment type="caution">
    <text evidence="4">The sequence shown here is derived from an EMBL/GenBank/DDBJ whole genome shotgun (WGS) entry which is preliminary data.</text>
</comment>
<protein>
    <recommendedName>
        <fullName evidence="6">Glycosyltransferase family 25 protein</fullName>
    </recommendedName>
</protein>
<evidence type="ECO:0000256" key="1">
    <source>
        <dbReference type="ARBA" id="ARBA00006721"/>
    </source>
</evidence>
<dbReference type="PANTHER" id="PTHR10730:SF53">
    <property type="entry name" value="GLYCOSYLTRANSFERASE 25 FAMILY MEMBER"/>
    <property type="match status" value="1"/>
</dbReference>
<accession>A0A2A9P3N6</accession>
<dbReference type="GO" id="GO:0016740">
    <property type="term" value="F:transferase activity"/>
    <property type="evidence" value="ECO:0007669"/>
    <property type="project" value="UniProtKB-KW"/>
</dbReference>
<gene>
    <name evidence="4" type="ORF">XA68_18269</name>
</gene>
<keyword evidence="2" id="KW-0328">Glycosyltransferase</keyword>
<dbReference type="AlphaFoldDB" id="A0A2A9P3N6"/>
<evidence type="ECO:0000313" key="4">
    <source>
        <dbReference type="EMBL" id="PFH55462.1"/>
    </source>
</evidence>
<evidence type="ECO:0008006" key="6">
    <source>
        <dbReference type="Google" id="ProtNLM"/>
    </source>
</evidence>
<name>A0A2A9P3N6_OPHUN</name>
<dbReference type="OrthoDB" id="47375at2759"/>
<reference evidence="4 5" key="2">
    <citation type="journal article" date="2017" name="Sci. Rep.">
        <title>Ant-infecting Ophiocordyceps genomes reveal a high diversity of potential behavioral manipulation genes and a possible major role for enterotoxins.</title>
        <authorList>
            <person name="de Bekker C."/>
            <person name="Ohm R.A."/>
            <person name="Evans H.C."/>
            <person name="Brachmann A."/>
            <person name="Hughes D.P."/>
        </authorList>
    </citation>
    <scope>NUCLEOTIDE SEQUENCE [LARGE SCALE GENOMIC DNA]</scope>
    <source>
        <strain evidence="4 5">SC16a</strain>
    </source>
</reference>
<dbReference type="PANTHER" id="PTHR10730">
    <property type="entry name" value="PROCOLLAGEN-LYSINE,2-OXOGLUTARATE 5-DIOXYGENASE/GLYCOSYLTRANSFERASE 25 FAMILY MEMBER"/>
    <property type="match status" value="1"/>
</dbReference>
<organism evidence="4 5">
    <name type="scientific">Ophiocordyceps unilateralis</name>
    <name type="common">Zombie-ant fungus</name>
    <name type="synonym">Torrubia unilateralis</name>
    <dbReference type="NCBI Taxonomy" id="268505"/>
    <lineage>
        <taxon>Eukaryota</taxon>
        <taxon>Fungi</taxon>
        <taxon>Dikarya</taxon>
        <taxon>Ascomycota</taxon>
        <taxon>Pezizomycotina</taxon>
        <taxon>Sordariomycetes</taxon>
        <taxon>Hypocreomycetidae</taxon>
        <taxon>Hypocreales</taxon>
        <taxon>Ophiocordycipitaceae</taxon>
        <taxon>Ophiocordyceps</taxon>
    </lineage>
</organism>
<proteinExistence type="inferred from homology"/>
<evidence type="ECO:0000256" key="2">
    <source>
        <dbReference type="ARBA" id="ARBA00022676"/>
    </source>
</evidence>
<evidence type="ECO:0000256" key="3">
    <source>
        <dbReference type="ARBA" id="ARBA00022679"/>
    </source>
</evidence>
<dbReference type="InterPro" id="IPR050757">
    <property type="entry name" value="Collagen_mod_GT25"/>
</dbReference>
<reference evidence="4 5" key="1">
    <citation type="journal article" date="2015" name="BMC Genomics">
        <title>Gene expression during zombie ant biting behavior reflects the complexity underlying fungal parasitic behavioral manipulation.</title>
        <authorList>
            <person name="de Bekker C."/>
            <person name="Ohm R.A."/>
            <person name="Loreto R.G."/>
            <person name="Sebastian A."/>
            <person name="Albert I."/>
            <person name="Merrow M."/>
            <person name="Brachmann A."/>
            <person name="Hughes D.P."/>
        </authorList>
    </citation>
    <scope>NUCLEOTIDE SEQUENCE [LARGE SCALE GENOMIC DNA]</scope>
    <source>
        <strain evidence="4 5">SC16a</strain>
    </source>
</reference>
<keyword evidence="5" id="KW-1185">Reference proteome</keyword>
<evidence type="ECO:0000313" key="5">
    <source>
        <dbReference type="Proteomes" id="UP000037136"/>
    </source>
</evidence>
<dbReference type="InterPro" id="IPR002654">
    <property type="entry name" value="Glyco_trans_25"/>
</dbReference>
<dbReference type="EMBL" id="LAZP02000904">
    <property type="protein sequence ID" value="PFH55462.1"/>
    <property type="molecule type" value="Genomic_DNA"/>
</dbReference>
<dbReference type="CDD" id="cd06532">
    <property type="entry name" value="Glyco_transf_25"/>
    <property type="match status" value="1"/>
</dbReference>
<keyword evidence="3" id="KW-0808">Transferase</keyword>
<dbReference type="Proteomes" id="UP000037136">
    <property type="component" value="Unassembled WGS sequence"/>
</dbReference>
<comment type="similarity">
    <text evidence="1">Belongs to the glycosyltransferase 25 family.</text>
</comment>